<dbReference type="PANTHER" id="PTHR22916:SF3">
    <property type="entry name" value="UDP-GLCNAC:BETAGAL BETA-1,3-N-ACETYLGLUCOSAMINYLTRANSFERASE-LIKE PROTEIN 1"/>
    <property type="match status" value="1"/>
</dbReference>
<name>A0A7K1SY27_9SPHI</name>
<evidence type="ECO:0000259" key="1">
    <source>
        <dbReference type="Pfam" id="PF00535"/>
    </source>
</evidence>
<protein>
    <submittedName>
        <fullName evidence="2">Glycosyltransferase</fullName>
    </submittedName>
</protein>
<sequence>MSEPLISVIIPTYNYDNYIKQAIDSILAQTYPKEKIEIIVVDDGSTDNTYAVLQELINEKAIQYYYQENKGKANATYNAIQKCNGKYIFNLDADDYFLQDKITEYVKVFEENDEIVHVAAPAKILFEETQFIKTEILPKDILGKVIDGKWLLHRFYNDNMLFGGGTTYAARSSALKTIKIPSGVDMYIDEFLILTILPLGKSFFFDHPLSVWRIHKYNFSISAVVKENQIKNKSRLINSSSAVLDYLQKHHFEKSILKIYQIQDLTRRMLYKELQNDKKLSDIFNYSITVFFKIRPNWRLIKKYNLLNRLIPLSIIHFIKRNKPNEVDKEVLS</sequence>
<dbReference type="PANTHER" id="PTHR22916">
    <property type="entry name" value="GLYCOSYLTRANSFERASE"/>
    <property type="match status" value="1"/>
</dbReference>
<dbReference type="SUPFAM" id="SSF53448">
    <property type="entry name" value="Nucleotide-diphospho-sugar transferases"/>
    <property type="match status" value="1"/>
</dbReference>
<keyword evidence="2" id="KW-0808">Transferase</keyword>
<dbReference type="Gene3D" id="3.90.550.10">
    <property type="entry name" value="Spore Coat Polysaccharide Biosynthesis Protein SpsA, Chain A"/>
    <property type="match status" value="1"/>
</dbReference>
<keyword evidence="3" id="KW-1185">Reference proteome</keyword>
<evidence type="ECO:0000313" key="3">
    <source>
        <dbReference type="Proteomes" id="UP000462014"/>
    </source>
</evidence>
<gene>
    <name evidence="2" type="ORF">GO621_11850</name>
</gene>
<dbReference type="Proteomes" id="UP000462014">
    <property type="component" value="Unassembled WGS sequence"/>
</dbReference>
<dbReference type="InterPro" id="IPR001173">
    <property type="entry name" value="Glyco_trans_2-like"/>
</dbReference>
<dbReference type="AlphaFoldDB" id="A0A7K1SY27"/>
<feature type="domain" description="Glycosyltransferase 2-like" evidence="1">
    <location>
        <begin position="7"/>
        <end position="136"/>
    </location>
</feature>
<dbReference type="CDD" id="cd00761">
    <property type="entry name" value="Glyco_tranf_GTA_type"/>
    <property type="match status" value="1"/>
</dbReference>
<organism evidence="2 3">
    <name type="scientific">Mucilaginibacter arboris</name>
    <dbReference type="NCBI Taxonomy" id="2682090"/>
    <lineage>
        <taxon>Bacteria</taxon>
        <taxon>Pseudomonadati</taxon>
        <taxon>Bacteroidota</taxon>
        <taxon>Sphingobacteriia</taxon>
        <taxon>Sphingobacteriales</taxon>
        <taxon>Sphingobacteriaceae</taxon>
        <taxon>Mucilaginibacter</taxon>
    </lineage>
</organism>
<dbReference type="GO" id="GO:0016758">
    <property type="term" value="F:hexosyltransferase activity"/>
    <property type="evidence" value="ECO:0007669"/>
    <property type="project" value="UniProtKB-ARBA"/>
</dbReference>
<comment type="caution">
    <text evidence="2">The sequence shown here is derived from an EMBL/GenBank/DDBJ whole genome shotgun (WGS) entry which is preliminary data.</text>
</comment>
<dbReference type="RefSeq" id="WP_157567253.1">
    <property type="nucleotide sequence ID" value="NZ_WPIK01000009.1"/>
</dbReference>
<accession>A0A7K1SY27</accession>
<evidence type="ECO:0000313" key="2">
    <source>
        <dbReference type="EMBL" id="MVN22225.1"/>
    </source>
</evidence>
<dbReference type="Pfam" id="PF00535">
    <property type="entry name" value="Glycos_transf_2"/>
    <property type="match status" value="1"/>
</dbReference>
<dbReference type="EMBL" id="WPIK01000009">
    <property type="protein sequence ID" value="MVN22225.1"/>
    <property type="molecule type" value="Genomic_DNA"/>
</dbReference>
<reference evidence="2 3" key="1">
    <citation type="submission" date="2019-12" db="EMBL/GenBank/DDBJ databases">
        <title>Mucilaginibacter sp. HMF7410 genome sequencing and assembly.</title>
        <authorList>
            <person name="Kang H."/>
            <person name="Cha I."/>
            <person name="Kim H."/>
            <person name="Joh K."/>
        </authorList>
    </citation>
    <scope>NUCLEOTIDE SEQUENCE [LARGE SCALE GENOMIC DNA]</scope>
    <source>
        <strain evidence="2 3">HMF7410</strain>
    </source>
</reference>
<proteinExistence type="predicted"/>
<dbReference type="InterPro" id="IPR029044">
    <property type="entry name" value="Nucleotide-diphossugar_trans"/>
</dbReference>